<protein>
    <submittedName>
        <fullName evidence="2">Uncharacterized protein</fullName>
    </submittedName>
</protein>
<keyword evidence="3" id="KW-1185">Reference proteome</keyword>
<gene>
    <name evidence="2" type="ORF">GCM10007071_24700</name>
</gene>
<dbReference type="RefSeq" id="WP_189576841.1">
    <property type="nucleotide sequence ID" value="NZ_BMXV01000005.1"/>
</dbReference>
<evidence type="ECO:0000256" key="1">
    <source>
        <dbReference type="SAM" id="Coils"/>
    </source>
</evidence>
<dbReference type="InterPro" id="IPR029063">
    <property type="entry name" value="SAM-dependent_MTases_sf"/>
</dbReference>
<evidence type="ECO:0000313" key="3">
    <source>
        <dbReference type="Proteomes" id="UP000601597"/>
    </source>
</evidence>
<reference evidence="3" key="1">
    <citation type="journal article" date="2019" name="Int. J. Syst. Evol. Microbiol.">
        <title>The Global Catalogue of Microorganisms (GCM) 10K type strain sequencing project: providing services to taxonomists for standard genome sequencing and annotation.</title>
        <authorList>
            <consortium name="The Broad Institute Genomics Platform"/>
            <consortium name="The Broad Institute Genome Sequencing Center for Infectious Disease"/>
            <person name="Wu L."/>
            <person name="Ma J."/>
        </authorList>
    </citation>
    <scope>NUCLEOTIDE SEQUENCE [LARGE SCALE GENOMIC DNA]</scope>
    <source>
        <strain evidence="3">KCTC 22280</strain>
    </source>
</reference>
<proteinExistence type="predicted"/>
<dbReference type="SUPFAM" id="SSF53335">
    <property type="entry name" value="S-adenosyl-L-methionine-dependent methyltransferases"/>
    <property type="match status" value="1"/>
</dbReference>
<name>A0ABQ3B6S8_9GAMM</name>
<dbReference type="SUPFAM" id="SSF53756">
    <property type="entry name" value="UDP-Glycosyltransferase/glycogen phosphorylase"/>
    <property type="match status" value="2"/>
</dbReference>
<sequence length="1184" mass="135893">MGVFDEDKSDFDVAGYWEQRYKSGRNSGSGSYGRLAKFKADYINGLIDRFSIKNVVELGCGDGNQLSIIDYPSYVGLDISKTIVDSCNEKFEEDKSKEFFLYDPESYDVEYFRRELAISLDVIYHLSNDEIYFAYLNHLFQSASRFVVIYSNSQSLYRSGVNEGAQYIRFRDFNDDVERLFPDWKLIEVEPNFYPYNPSLPDETSIADFYVYALKLSEGKKASWEKRDELYLTVRKLLNKASVSDEQSQLILDICKENRGVSRNNASQIIERLDEIERKQIDQCFERYECLLKDFITLEGQLRRELENKHLLNQEIQGKSSEIEGLVRSHISETKNLVRRQESEIEALTLKYEIKISNLKSDVRTVETELTRLRHSIRYQIGYHFARAGKSWRGAFALPIALLRIVKRRVIEKRKKLTEVKADTKTAKPHLPARASQESNLHDQFFQFMAKRTANQTLKARAIIYGDVSPNVLDGSSIWLTSIANIVSSDRPTILLLKDNIANQKVVLNLVKSDNLIVVEPKEIGFDAPLTPEQAAQALSVMYSHCPRITAVITRGVDIGYEVQKRKEFSGVLYPYLTDFYEVTEDGLSLVDSKVRKLKEVALNAKAILFQTDEIHRKIEETVGYKVDGCKLPPTIPDDIGQYSLTSTDDNTIHIGYAGKIQPNWGVEELIEEVRKLVLQGYEIKLHIATGKIHESKNGSSGFIERVKELLGQEFVRLYEDLPRNEALALVSKMDLVWCYRDPNLEDSTLELSTKLVETAALGKPCVAYASKINKGFLGSDYPFLIESLGEVSGIIASFRQLKKAVKKELEVLSNYVIENYSFSGLRSTVVEKLDEDNGEVFFGKKIVICGHDLKFIYPYITHLRRQGADVGIDPWEWGSTMSPSVSQYYASWADYIFCEWGLANAVWHSEHKKDGKKLFVRVHAQEVRKKAEKFGHQITSSNVDKFIFVSSFISEQAIDLFGWPESKSVVIPNSVKSNRFYKPRSPVEPILGMVGIVPTSKRLDRALDLLSALNQRGLNAKLYIKGARPEDLTFMKAPGRKDELEYYNELYRRIERDPLLNGNVFFDGWGNDVEQWYRKIHFILSPSDNESFHYALADGVMAGAIPVVWPWVGAEQTYCTSWLVKDIDEATSYVERFLQEDEEVVNRFLVQAKQLMHERYFQDKIFSTLDGLMKIEERKNYEE</sequence>
<feature type="coiled-coil region" evidence="1">
    <location>
        <begin position="331"/>
        <end position="376"/>
    </location>
</feature>
<dbReference type="PANTHER" id="PTHR12526">
    <property type="entry name" value="GLYCOSYLTRANSFERASE"/>
    <property type="match status" value="1"/>
</dbReference>
<comment type="caution">
    <text evidence="2">The sequence shown here is derived from an EMBL/GenBank/DDBJ whole genome shotgun (WGS) entry which is preliminary data.</text>
</comment>
<accession>A0ABQ3B6S8</accession>
<evidence type="ECO:0000313" key="2">
    <source>
        <dbReference type="EMBL" id="GGY76322.1"/>
    </source>
</evidence>
<dbReference type="EMBL" id="BMXV01000005">
    <property type="protein sequence ID" value="GGY76322.1"/>
    <property type="molecule type" value="Genomic_DNA"/>
</dbReference>
<dbReference type="Proteomes" id="UP000601597">
    <property type="component" value="Unassembled WGS sequence"/>
</dbReference>
<keyword evidence="1" id="KW-0175">Coiled coil</keyword>
<dbReference type="Gene3D" id="3.40.50.150">
    <property type="entry name" value="Vaccinia Virus protein VP39"/>
    <property type="match status" value="1"/>
</dbReference>
<dbReference type="Gene3D" id="3.40.50.2000">
    <property type="entry name" value="Glycogen Phosphorylase B"/>
    <property type="match status" value="3"/>
</dbReference>
<organism evidence="2 3">
    <name type="scientific">Marinobacter zhanjiangensis</name>
    <dbReference type="NCBI Taxonomy" id="578215"/>
    <lineage>
        <taxon>Bacteria</taxon>
        <taxon>Pseudomonadati</taxon>
        <taxon>Pseudomonadota</taxon>
        <taxon>Gammaproteobacteria</taxon>
        <taxon>Pseudomonadales</taxon>
        <taxon>Marinobacteraceae</taxon>
        <taxon>Marinobacter</taxon>
    </lineage>
</organism>
<dbReference type="PANTHER" id="PTHR12526:SF637">
    <property type="entry name" value="GLYCOSYLTRANSFERASE EPSF-RELATED"/>
    <property type="match status" value="1"/>
</dbReference>